<comment type="caution">
    <text evidence="1">The sequence shown here is derived from an EMBL/GenBank/DDBJ whole genome shotgun (WGS) entry which is preliminary data.</text>
</comment>
<sequence>MWKFLRIDIENIASPVDPSTFNDNTNDTLEHLATLIIEMGGLVCPITLEKISIEQYEVLSGHLEYYASKIASERDPSIETINAIVVDKEGVENASQQIDLIGKGKSSTDSPPPDTFIRHFNYLQNRLEKYFGEVRQFQEERKTEIHGLAKTVEQLLPPIPKPTIIEVLNNYSAQKLTSMGLRKNMVNQIIEERKKKAFESFSEMRSRVQGWGVATIEKFLDFYDNL</sequence>
<dbReference type="Proteomes" id="UP001328733">
    <property type="component" value="Unassembled WGS sequence"/>
</dbReference>
<dbReference type="EMBL" id="JBAFSM010000003">
    <property type="protein sequence ID" value="MEG3436082.1"/>
    <property type="molecule type" value="Genomic_DNA"/>
</dbReference>
<organism evidence="1 2">
    <name type="scientific">Pannus brasiliensis CCIBt3594</name>
    <dbReference type="NCBI Taxonomy" id="1427578"/>
    <lineage>
        <taxon>Bacteria</taxon>
        <taxon>Bacillati</taxon>
        <taxon>Cyanobacteriota</taxon>
        <taxon>Cyanophyceae</taxon>
        <taxon>Oscillatoriophycideae</taxon>
        <taxon>Chroococcales</taxon>
        <taxon>Microcystaceae</taxon>
        <taxon>Pannus</taxon>
    </lineage>
</organism>
<accession>A0AAW9QE63</accession>
<dbReference type="RefSeq" id="WP_332863529.1">
    <property type="nucleotide sequence ID" value="NZ_JBAFSM010000003.1"/>
</dbReference>
<dbReference type="Gene3D" id="3.90.1530.10">
    <property type="entry name" value="Conserved hypothetical protein from pyrococcus furiosus pfu- 392566-001, ParB domain"/>
    <property type="match status" value="1"/>
</dbReference>
<dbReference type="AlphaFoldDB" id="A0AAW9QE63"/>
<evidence type="ECO:0000313" key="2">
    <source>
        <dbReference type="Proteomes" id="UP001328733"/>
    </source>
</evidence>
<name>A0AAW9QE63_9CHRO</name>
<reference evidence="1 2" key="1">
    <citation type="submission" date="2024-01" db="EMBL/GenBank/DDBJ databases">
        <title>Genomic insights into the taxonomy and metabolism of the cyanobacterium Pannus brasiliensis CCIBt3594.</title>
        <authorList>
            <person name="Machado M."/>
            <person name="Botero N.B."/>
            <person name="Andreote A.P.D."/>
            <person name="Feitosa A.M.T."/>
            <person name="Popin R."/>
            <person name="Sivonen K."/>
            <person name="Fiore M.F."/>
        </authorList>
    </citation>
    <scope>NUCLEOTIDE SEQUENCE [LARGE SCALE GENOMIC DNA]</scope>
    <source>
        <strain evidence="1 2">CCIBt3594</strain>
    </source>
</reference>
<proteinExistence type="predicted"/>
<gene>
    <name evidence="1" type="ORF">V0288_03035</name>
</gene>
<dbReference type="Pfam" id="PF04919">
    <property type="entry name" value="DUF655"/>
    <property type="match status" value="1"/>
</dbReference>
<protein>
    <submittedName>
        <fullName evidence="1">DUF655 domain-containing protein</fullName>
    </submittedName>
</protein>
<dbReference type="Gene3D" id="1.10.150.280">
    <property type="entry name" value="AF1531-like domain"/>
    <property type="match status" value="1"/>
</dbReference>
<evidence type="ECO:0000313" key="1">
    <source>
        <dbReference type="EMBL" id="MEG3436082.1"/>
    </source>
</evidence>
<dbReference type="SUPFAM" id="SSF160975">
    <property type="entry name" value="AF1531-like"/>
    <property type="match status" value="1"/>
</dbReference>
<keyword evidence="2" id="KW-1185">Reference proteome</keyword>
<dbReference type="InterPro" id="IPR007003">
    <property type="entry name" value="DUF655"/>
</dbReference>